<dbReference type="AlphaFoldDB" id="A0A444ZN36"/>
<evidence type="ECO:0000313" key="1">
    <source>
        <dbReference type="EMBL" id="RYR15631.1"/>
    </source>
</evidence>
<gene>
    <name evidence="1" type="ORF">Ahy_B04g072512</name>
</gene>
<comment type="caution">
    <text evidence="1">The sequence shown here is derived from an EMBL/GenBank/DDBJ whole genome shotgun (WGS) entry which is preliminary data.</text>
</comment>
<proteinExistence type="predicted"/>
<keyword evidence="2" id="KW-1185">Reference proteome</keyword>
<reference evidence="1 2" key="1">
    <citation type="submission" date="2019-01" db="EMBL/GenBank/DDBJ databases">
        <title>Sequencing of cultivated peanut Arachis hypogaea provides insights into genome evolution and oil improvement.</title>
        <authorList>
            <person name="Chen X."/>
        </authorList>
    </citation>
    <scope>NUCLEOTIDE SEQUENCE [LARGE SCALE GENOMIC DNA]</scope>
    <source>
        <strain evidence="2">cv. Fuhuasheng</strain>
        <tissue evidence="1">Leaves</tissue>
    </source>
</reference>
<sequence>MDLSICEEASYDTAYDVSDHSNTTDVNVPSLSENDTPLVDKGKESVDVIQLKDDATAINNELPDHTEILMEEIPIRNTNFDKTKKESMVPINQSIHCSREGYRESRVKAATRVKRITLQSCIWHIMKKIPHKLGGYDRYREIDAKINGTVWNVHSVECFEKDWCAFIAGFNLEKNRWLSDLCDDRQMWVPIYFQGEF</sequence>
<protein>
    <submittedName>
        <fullName evidence="1">Uncharacterized protein</fullName>
    </submittedName>
</protein>
<dbReference type="PANTHER" id="PTHR47718:SF13">
    <property type="entry name" value="OS09G0290500 PROTEIN"/>
    <property type="match status" value="1"/>
</dbReference>
<name>A0A444ZN36_ARAHY</name>
<dbReference type="PANTHER" id="PTHR47718">
    <property type="entry name" value="OS01G0519700 PROTEIN"/>
    <property type="match status" value="1"/>
</dbReference>
<accession>A0A444ZN36</accession>
<evidence type="ECO:0000313" key="2">
    <source>
        <dbReference type="Proteomes" id="UP000289738"/>
    </source>
</evidence>
<organism evidence="1 2">
    <name type="scientific">Arachis hypogaea</name>
    <name type="common">Peanut</name>
    <dbReference type="NCBI Taxonomy" id="3818"/>
    <lineage>
        <taxon>Eukaryota</taxon>
        <taxon>Viridiplantae</taxon>
        <taxon>Streptophyta</taxon>
        <taxon>Embryophyta</taxon>
        <taxon>Tracheophyta</taxon>
        <taxon>Spermatophyta</taxon>
        <taxon>Magnoliopsida</taxon>
        <taxon>eudicotyledons</taxon>
        <taxon>Gunneridae</taxon>
        <taxon>Pentapetalae</taxon>
        <taxon>rosids</taxon>
        <taxon>fabids</taxon>
        <taxon>Fabales</taxon>
        <taxon>Fabaceae</taxon>
        <taxon>Papilionoideae</taxon>
        <taxon>50 kb inversion clade</taxon>
        <taxon>dalbergioids sensu lato</taxon>
        <taxon>Dalbergieae</taxon>
        <taxon>Pterocarpus clade</taxon>
        <taxon>Arachis</taxon>
    </lineage>
</organism>
<dbReference type="EMBL" id="SDMP01000014">
    <property type="protein sequence ID" value="RYR15631.1"/>
    <property type="molecule type" value="Genomic_DNA"/>
</dbReference>
<dbReference type="Proteomes" id="UP000289738">
    <property type="component" value="Chromosome B04"/>
</dbReference>